<accession>A0A3B0SU56</accession>
<proteinExistence type="predicted"/>
<protein>
    <submittedName>
        <fullName evidence="1">Uncharacterized protein</fullName>
    </submittedName>
</protein>
<dbReference type="EMBL" id="UOEJ01000221">
    <property type="protein sequence ID" value="VAW05832.1"/>
    <property type="molecule type" value="Genomic_DNA"/>
</dbReference>
<dbReference type="AlphaFoldDB" id="A0A3B0SU56"/>
<evidence type="ECO:0000313" key="1">
    <source>
        <dbReference type="EMBL" id="VAW05832.1"/>
    </source>
</evidence>
<gene>
    <name evidence="1" type="ORF">MNBD_ALPHA01-1808</name>
</gene>
<reference evidence="1" key="1">
    <citation type="submission" date="2018-06" db="EMBL/GenBank/DDBJ databases">
        <authorList>
            <person name="Zhirakovskaya E."/>
        </authorList>
    </citation>
    <scope>NUCLEOTIDE SEQUENCE</scope>
</reference>
<sequence>MVKTGILEKQTMFLANSLKSLLTNGAVMVISHHLKLDQENI</sequence>
<organism evidence="1">
    <name type="scientific">hydrothermal vent metagenome</name>
    <dbReference type="NCBI Taxonomy" id="652676"/>
    <lineage>
        <taxon>unclassified sequences</taxon>
        <taxon>metagenomes</taxon>
        <taxon>ecological metagenomes</taxon>
    </lineage>
</organism>
<name>A0A3B0SU56_9ZZZZ</name>